<name>D4H289_DENA2</name>
<gene>
    <name evidence="4" type="ordered locus">Dacet_2118</name>
</gene>
<organism evidence="4 5">
    <name type="scientific">Denitrovibrio acetiphilus (strain DSM 12809 / NBRC 114555 / N2460)</name>
    <dbReference type="NCBI Taxonomy" id="522772"/>
    <lineage>
        <taxon>Bacteria</taxon>
        <taxon>Pseudomonadati</taxon>
        <taxon>Deferribacterota</taxon>
        <taxon>Deferribacteres</taxon>
        <taxon>Deferribacterales</taxon>
        <taxon>Geovibrionaceae</taxon>
        <taxon>Denitrovibrio</taxon>
    </lineage>
</organism>
<accession>D4H289</accession>
<dbReference type="AlphaFoldDB" id="D4H289"/>
<dbReference type="InterPro" id="IPR005770">
    <property type="entry name" value="PhnD"/>
</dbReference>
<dbReference type="PANTHER" id="PTHR35841">
    <property type="entry name" value="PHOSPHONATES-BINDING PERIPLASMIC PROTEIN"/>
    <property type="match status" value="1"/>
</dbReference>
<comment type="similarity">
    <text evidence="1">Belongs to the phosphate/phosphite/phosphonate binding protein family.</text>
</comment>
<evidence type="ECO:0000313" key="4">
    <source>
        <dbReference type="EMBL" id="ADD68880.1"/>
    </source>
</evidence>
<protein>
    <submittedName>
        <fullName evidence="4">Phosphonate ABC transporter, periplasmic phosphonate-binding protein</fullName>
    </submittedName>
</protein>
<feature type="signal peptide" evidence="3">
    <location>
        <begin position="1"/>
        <end position="20"/>
    </location>
</feature>
<dbReference type="RefSeq" id="WP_013011383.1">
    <property type="nucleotide sequence ID" value="NC_013943.1"/>
</dbReference>
<dbReference type="PANTHER" id="PTHR35841:SF1">
    <property type="entry name" value="PHOSPHONATES-BINDING PERIPLASMIC PROTEIN"/>
    <property type="match status" value="1"/>
</dbReference>
<proteinExistence type="inferred from homology"/>
<reference evidence="4 5" key="1">
    <citation type="journal article" date="2010" name="Stand. Genomic Sci.">
        <title>Complete genome sequence of Denitrovibrio acetiphilus type strain (N2460).</title>
        <authorList>
            <person name="Kiss H."/>
            <person name="Lang E."/>
            <person name="Lapidus A."/>
            <person name="Copeland A."/>
            <person name="Nolan M."/>
            <person name="Glavina Del Rio T."/>
            <person name="Chen F."/>
            <person name="Lucas S."/>
            <person name="Tice H."/>
            <person name="Cheng J.F."/>
            <person name="Han C."/>
            <person name="Goodwin L."/>
            <person name="Pitluck S."/>
            <person name="Liolios K."/>
            <person name="Pati A."/>
            <person name="Ivanova N."/>
            <person name="Mavromatis K."/>
            <person name="Chen A."/>
            <person name="Palaniappan K."/>
            <person name="Land M."/>
            <person name="Hauser L."/>
            <person name="Chang Y.J."/>
            <person name="Jeffries C.D."/>
            <person name="Detter J.C."/>
            <person name="Brettin T."/>
            <person name="Spring S."/>
            <person name="Rohde M."/>
            <person name="Goker M."/>
            <person name="Woyke T."/>
            <person name="Bristow J."/>
            <person name="Eisen J.A."/>
            <person name="Markowitz V."/>
            <person name="Hugenholtz P."/>
            <person name="Kyrpides N.C."/>
            <person name="Klenk H.P."/>
        </authorList>
    </citation>
    <scope>NUCLEOTIDE SEQUENCE [LARGE SCALE GENOMIC DNA]</scope>
    <source>
        <strain evidence="5">DSM 12809 / NBRC 114555 / N2460</strain>
    </source>
</reference>
<evidence type="ECO:0000256" key="3">
    <source>
        <dbReference type="SAM" id="SignalP"/>
    </source>
</evidence>
<dbReference type="PaxDb" id="522772-Dacet_2118"/>
<dbReference type="Proteomes" id="UP000002012">
    <property type="component" value="Chromosome"/>
</dbReference>
<dbReference type="GO" id="GO:0055085">
    <property type="term" value="P:transmembrane transport"/>
    <property type="evidence" value="ECO:0007669"/>
    <property type="project" value="InterPro"/>
</dbReference>
<dbReference type="STRING" id="522772.Dacet_2118"/>
<sequence length="280" mass="31789" precursor="true">MRFILFTIVAICLTFSSAFAESPLKYGISSMLSASNTFIHYEELNSYIAEKLGITSEIIHKENYSDMNRLIENQQVDFASICTGAMLYLNEGSYQLVAAPEIDGKTTYSSLIIKNKNVQADLPEDLKGKTFAMTDRLSNTGFLFPTYYFSRNFSAPEQFFSKVFFTGTHDKSIYLVNKGVVDAAAVDNLVYDNLKSQSENNVRNIEIIHESPEFGIPPIVASKKMTSDEIKILRQILLNMHQDKQGKKILEELMIDRFTVPDISVYANVIKMRDYVENNK</sequence>
<dbReference type="NCBIfam" id="TIGR01098">
    <property type="entry name" value="3A0109s03R"/>
    <property type="match status" value="1"/>
</dbReference>
<dbReference type="CDD" id="cd13571">
    <property type="entry name" value="PBP2_PnhD_1"/>
    <property type="match status" value="1"/>
</dbReference>
<evidence type="ECO:0000313" key="5">
    <source>
        <dbReference type="Proteomes" id="UP000002012"/>
    </source>
</evidence>
<dbReference type="KEGG" id="dap:Dacet_2118"/>
<dbReference type="HOGENOM" id="CLU_051472_4_0_0"/>
<dbReference type="FunCoup" id="D4H289">
    <property type="interactions" value="103"/>
</dbReference>
<dbReference type="OrthoDB" id="9781943at2"/>
<dbReference type="Gene3D" id="3.40.190.10">
    <property type="entry name" value="Periplasmic binding protein-like II"/>
    <property type="match status" value="2"/>
</dbReference>
<dbReference type="GO" id="GO:0043190">
    <property type="term" value="C:ATP-binding cassette (ABC) transporter complex"/>
    <property type="evidence" value="ECO:0007669"/>
    <property type="project" value="InterPro"/>
</dbReference>
<keyword evidence="5" id="KW-1185">Reference proteome</keyword>
<dbReference type="SUPFAM" id="SSF53850">
    <property type="entry name" value="Periplasmic binding protein-like II"/>
    <property type="match status" value="1"/>
</dbReference>
<evidence type="ECO:0000256" key="1">
    <source>
        <dbReference type="ARBA" id="ARBA00007162"/>
    </source>
</evidence>
<dbReference type="EMBL" id="CP001968">
    <property type="protein sequence ID" value="ADD68880.1"/>
    <property type="molecule type" value="Genomic_DNA"/>
</dbReference>
<evidence type="ECO:0000256" key="2">
    <source>
        <dbReference type="ARBA" id="ARBA00022729"/>
    </source>
</evidence>
<dbReference type="InParanoid" id="D4H289"/>
<dbReference type="Pfam" id="PF12974">
    <property type="entry name" value="Phosphonate-bd"/>
    <property type="match status" value="1"/>
</dbReference>
<feature type="chain" id="PRO_5003057715" evidence="3">
    <location>
        <begin position="21"/>
        <end position="280"/>
    </location>
</feature>
<keyword evidence="2 3" id="KW-0732">Signal</keyword>
<dbReference type="eggNOG" id="COG3221">
    <property type="taxonomic scope" value="Bacteria"/>
</dbReference>